<feature type="transmembrane region" description="Helical" evidence="15">
    <location>
        <begin position="177"/>
        <end position="203"/>
    </location>
</feature>
<accession>E3QK48</accession>
<organism evidence="19">
    <name type="scientific">Colletotrichum graminicola (strain M1.001 / M2 / FGSC 10212)</name>
    <name type="common">Maize anthracnose fungus</name>
    <name type="synonym">Glomerella graminicola</name>
    <dbReference type="NCBI Taxonomy" id="645133"/>
    <lineage>
        <taxon>Eukaryota</taxon>
        <taxon>Fungi</taxon>
        <taxon>Dikarya</taxon>
        <taxon>Ascomycota</taxon>
        <taxon>Pezizomycotina</taxon>
        <taxon>Sordariomycetes</taxon>
        <taxon>Hypocreomycetidae</taxon>
        <taxon>Glomerellales</taxon>
        <taxon>Glomerellaceae</taxon>
        <taxon>Colletotrichum</taxon>
        <taxon>Colletotrichum graminicola species complex</taxon>
    </lineage>
</organism>
<keyword evidence="19" id="KW-1185">Reference proteome</keyword>
<feature type="signal peptide" evidence="16">
    <location>
        <begin position="1"/>
        <end position="20"/>
    </location>
</feature>
<keyword evidence="7 15" id="KW-0812">Transmembrane</keyword>
<comment type="caution">
    <text evidence="14">Lacks conserved residue(s) required for the propagation of feature annotation.</text>
</comment>
<keyword evidence="12" id="KW-0449">Lipoprotein</keyword>
<evidence type="ECO:0000256" key="14">
    <source>
        <dbReference type="PROSITE-ProRule" id="PRU01356"/>
    </source>
</evidence>
<dbReference type="PANTHER" id="PTHR33048:SF143">
    <property type="entry name" value="EXTRACELLULAR MEMBRANE PROTEIN CFEM DOMAIN-CONTAINING PROTEIN-RELATED"/>
    <property type="match status" value="1"/>
</dbReference>
<evidence type="ECO:0000256" key="9">
    <source>
        <dbReference type="ARBA" id="ARBA00022989"/>
    </source>
</evidence>
<feature type="transmembrane region" description="Helical" evidence="15">
    <location>
        <begin position="215"/>
        <end position="236"/>
    </location>
</feature>
<evidence type="ECO:0000256" key="6">
    <source>
        <dbReference type="ARBA" id="ARBA00022622"/>
    </source>
</evidence>
<feature type="disulfide bond" evidence="14">
    <location>
        <begin position="49"/>
        <end position="56"/>
    </location>
</feature>
<feature type="transmembrane region" description="Helical" evidence="15">
    <location>
        <begin position="337"/>
        <end position="359"/>
    </location>
</feature>
<feature type="transmembrane region" description="Helical" evidence="15">
    <location>
        <begin position="137"/>
        <end position="157"/>
    </location>
</feature>
<feature type="transmembrane region" description="Helical" evidence="15">
    <location>
        <begin position="297"/>
        <end position="317"/>
    </location>
</feature>
<keyword evidence="5" id="KW-0964">Secreted</keyword>
<evidence type="ECO:0000256" key="11">
    <source>
        <dbReference type="ARBA" id="ARBA00023157"/>
    </source>
</evidence>
<evidence type="ECO:0000313" key="19">
    <source>
        <dbReference type="Proteomes" id="UP000008782"/>
    </source>
</evidence>
<evidence type="ECO:0000256" key="8">
    <source>
        <dbReference type="ARBA" id="ARBA00022729"/>
    </source>
</evidence>
<keyword evidence="10 15" id="KW-0472">Membrane</keyword>
<feature type="domain" description="CFEM" evidence="17">
    <location>
        <begin position="1"/>
        <end position="118"/>
    </location>
</feature>
<dbReference type="eggNOG" id="ENOG502SKG6">
    <property type="taxonomic scope" value="Eukaryota"/>
</dbReference>
<dbReference type="InterPro" id="IPR008427">
    <property type="entry name" value="Extracellular_membr_CFEM_dom"/>
</dbReference>
<dbReference type="HOGENOM" id="CLU_028200_6_3_1"/>
<evidence type="ECO:0000256" key="1">
    <source>
        <dbReference type="ARBA" id="ARBA00004141"/>
    </source>
</evidence>
<evidence type="ECO:0000256" key="3">
    <source>
        <dbReference type="ARBA" id="ARBA00004613"/>
    </source>
</evidence>
<evidence type="ECO:0000256" key="13">
    <source>
        <dbReference type="ARBA" id="ARBA00038359"/>
    </source>
</evidence>
<dbReference type="Pfam" id="PF20684">
    <property type="entry name" value="Fung_rhodopsin"/>
    <property type="match status" value="1"/>
</dbReference>
<dbReference type="EMBL" id="GG697354">
    <property type="protein sequence ID" value="EFQ31236.1"/>
    <property type="molecule type" value="Genomic_DNA"/>
</dbReference>
<sequence>MASFLRLVLAVALGVLAVQAQQTAPNSDKPSYPACATKCIASAFRGGLCAPTNQTCICTDERFQLNVTLCVSATCTIPESLVTKNASLTNCGAPVHNRATGYVVLSNTMAVMAAICVSGRFAYKIFFAGLDIGWDDWFVLATLIAAMPSSVITVHGTTANGLGRDIWTLDPQQITNVLFYFYIMAWLYFLQAALVKLAIIFFYMRIFPAREVQRILWGTAIFIIAWGLAFVLTAIFQCKPIHYFWTKWDGLHEGSCADANAVSWSNASISIALDLWMLAIPLWQLRSLKLHWKKKVGVVLMFVIGTFMTVVSIIRLQSLVTFAKGHNATMDFLDVSVWSTIEICVGIMCACLPSMRMILVKIFPSMSGSTLRSKGRQYYKQYGSDNRSRTVESHLRTVGVVSVDRNDPAPEAGDRQIKFQKTFIVSYSDSDETDLVPMKNIQRPGRAHH</sequence>
<dbReference type="InterPro" id="IPR049326">
    <property type="entry name" value="Rhodopsin_dom_fungi"/>
</dbReference>
<dbReference type="PANTHER" id="PTHR33048">
    <property type="entry name" value="PTH11-LIKE INTEGRAL MEMBRANE PROTEIN (AFU_ORTHOLOGUE AFUA_5G11245)"/>
    <property type="match status" value="1"/>
</dbReference>
<dbReference type="VEuPathDB" id="FungiDB:GLRG_06380"/>
<keyword evidence="11 14" id="KW-1015">Disulfide bond</keyword>
<comment type="subcellular location">
    <subcellularLocation>
        <location evidence="2">Membrane</location>
        <topology evidence="2">Lipid-anchor</topology>
        <topology evidence="2">GPI-anchor</topology>
    </subcellularLocation>
    <subcellularLocation>
        <location evidence="1">Membrane</location>
        <topology evidence="1">Multi-pass membrane protein</topology>
    </subcellularLocation>
    <subcellularLocation>
        <location evidence="3">Secreted</location>
    </subcellularLocation>
</comment>
<feature type="transmembrane region" description="Helical" evidence="15">
    <location>
        <begin position="267"/>
        <end position="285"/>
    </location>
</feature>
<comment type="similarity">
    <text evidence="13">Belongs to the SAT4 family.</text>
</comment>
<dbReference type="GeneID" id="24411745"/>
<dbReference type="InterPro" id="IPR052337">
    <property type="entry name" value="SAT4-like"/>
</dbReference>
<dbReference type="PROSITE" id="PS52012">
    <property type="entry name" value="CFEM"/>
    <property type="match status" value="1"/>
</dbReference>
<keyword evidence="6" id="KW-0325">Glycoprotein</keyword>
<dbReference type="OrthoDB" id="2496787at2759"/>
<dbReference type="GO" id="GO:0005576">
    <property type="term" value="C:extracellular region"/>
    <property type="evidence" value="ECO:0007669"/>
    <property type="project" value="UniProtKB-SubCell"/>
</dbReference>
<comment type="similarity">
    <text evidence="4">Belongs to the RBT5 family.</text>
</comment>
<feature type="chain" id="PRO_5003180540" evidence="16">
    <location>
        <begin position="21"/>
        <end position="449"/>
    </location>
</feature>
<evidence type="ECO:0000259" key="17">
    <source>
        <dbReference type="PROSITE" id="PS52012"/>
    </source>
</evidence>
<feature type="disulfide bond" evidence="14">
    <location>
        <begin position="58"/>
        <end position="91"/>
    </location>
</feature>
<keyword evidence="8 16" id="KW-0732">Signal</keyword>
<proteinExistence type="inferred from homology"/>
<evidence type="ECO:0000256" key="10">
    <source>
        <dbReference type="ARBA" id="ARBA00023136"/>
    </source>
</evidence>
<evidence type="ECO:0000256" key="15">
    <source>
        <dbReference type="SAM" id="Phobius"/>
    </source>
</evidence>
<dbReference type="Pfam" id="PF05730">
    <property type="entry name" value="CFEM"/>
    <property type="match status" value="1"/>
</dbReference>
<evidence type="ECO:0000256" key="12">
    <source>
        <dbReference type="ARBA" id="ARBA00023288"/>
    </source>
</evidence>
<evidence type="ECO:0000313" key="18">
    <source>
        <dbReference type="EMBL" id="EFQ31236.1"/>
    </source>
</evidence>
<evidence type="ECO:0000256" key="2">
    <source>
        <dbReference type="ARBA" id="ARBA00004589"/>
    </source>
</evidence>
<gene>
    <name evidence="18" type="ORF">GLRG_06380</name>
</gene>
<keyword evidence="6" id="KW-0336">GPI-anchor</keyword>
<dbReference type="AlphaFoldDB" id="E3QK48"/>
<name>E3QK48_COLGM</name>
<evidence type="ECO:0000256" key="7">
    <source>
        <dbReference type="ARBA" id="ARBA00022692"/>
    </source>
</evidence>
<dbReference type="RefSeq" id="XP_008095256.1">
    <property type="nucleotide sequence ID" value="XM_008097065.1"/>
</dbReference>
<feature type="disulfide bond" evidence="14">
    <location>
        <begin position="35"/>
        <end position="75"/>
    </location>
</feature>
<feature type="transmembrane region" description="Helical" evidence="15">
    <location>
        <begin position="102"/>
        <end position="125"/>
    </location>
</feature>
<evidence type="ECO:0000256" key="4">
    <source>
        <dbReference type="ARBA" id="ARBA00010031"/>
    </source>
</evidence>
<reference evidence="19" key="1">
    <citation type="journal article" date="2012" name="Nat. Genet.">
        <title>Lifestyle transitions in plant pathogenic Colletotrichum fungi deciphered by genome and transcriptome analyses.</title>
        <authorList>
            <person name="O'Connell R.J."/>
            <person name="Thon M.R."/>
            <person name="Hacquard S."/>
            <person name="Amyotte S.G."/>
            <person name="Kleemann J."/>
            <person name="Torres M.F."/>
            <person name="Damm U."/>
            <person name="Buiate E.A."/>
            <person name="Epstein L."/>
            <person name="Alkan N."/>
            <person name="Altmueller J."/>
            <person name="Alvarado-Balderrama L."/>
            <person name="Bauser C.A."/>
            <person name="Becker C."/>
            <person name="Birren B.W."/>
            <person name="Chen Z."/>
            <person name="Choi J."/>
            <person name="Crouch J.A."/>
            <person name="Duvick J.P."/>
            <person name="Farman M.A."/>
            <person name="Gan P."/>
            <person name="Heiman D."/>
            <person name="Henrissat B."/>
            <person name="Howard R.J."/>
            <person name="Kabbage M."/>
            <person name="Koch C."/>
            <person name="Kracher B."/>
            <person name="Kubo Y."/>
            <person name="Law A.D."/>
            <person name="Lebrun M.-H."/>
            <person name="Lee Y.-H."/>
            <person name="Miyara I."/>
            <person name="Moore N."/>
            <person name="Neumann U."/>
            <person name="Nordstroem K."/>
            <person name="Panaccione D.G."/>
            <person name="Panstruga R."/>
            <person name="Place M."/>
            <person name="Proctor R.H."/>
            <person name="Prusky D."/>
            <person name="Rech G."/>
            <person name="Reinhardt R."/>
            <person name="Rollins J.A."/>
            <person name="Rounsley S."/>
            <person name="Schardl C.L."/>
            <person name="Schwartz D.C."/>
            <person name="Shenoy N."/>
            <person name="Shirasu K."/>
            <person name="Sikhakolli U.R."/>
            <person name="Stueber K."/>
            <person name="Sukno S.A."/>
            <person name="Sweigard J.A."/>
            <person name="Takano Y."/>
            <person name="Takahara H."/>
            <person name="Trail F."/>
            <person name="van der Does H.C."/>
            <person name="Voll L.M."/>
            <person name="Will I."/>
            <person name="Young S."/>
            <person name="Zeng Q."/>
            <person name="Zhang J."/>
            <person name="Zhou S."/>
            <person name="Dickman M.B."/>
            <person name="Schulze-Lefert P."/>
            <person name="Ver Loren van Themaat E."/>
            <person name="Ma L.-J."/>
            <person name="Vaillancourt L.J."/>
        </authorList>
    </citation>
    <scope>NUCLEOTIDE SEQUENCE [LARGE SCALE GENOMIC DNA]</scope>
    <source>
        <strain evidence="19">M1.001 / M2 / FGSC 10212</strain>
    </source>
</reference>
<keyword evidence="9 15" id="KW-1133">Transmembrane helix</keyword>
<feature type="disulfide bond" evidence="14">
    <location>
        <begin position="39"/>
        <end position="70"/>
    </location>
</feature>
<evidence type="ECO:0000256" key="16">
    <source>
        <dbReference type="SAM" id="SignalP"/>
    </source>
</evidence>
<protein>
    <submittedName>
        <fullName evidence="18">CFEM domain-containing protein</fullName>
    </submittedName>
</protein>
<evidence type="ECO:0000256" key="5">
    <source>
        <dbReference type="ARBA" id="ARBA00022525"/>
    </source>
</evidence>
<dbReference type="Proteomes" id="UP000008782">
    <property type="component" value="Unassembled WGS sequence"/>
</dbReference>
<dbReference type="GO" id="GO:0098552">
    <property type="term" value="C:side of membrane"/>
    <property type="evidence" value="ECO:0007669"/>
    <property type="project" value="UniProtKB-KW"/>
</dbReference>